<keyword evidence="2" id="KW-1185">Reference proteome</keyword>
<dbReference type="EMBL" id="CM026426">
    <property type="protein sequence ID" value="KAG0573614.1"/>
    <property type="molecule type" value="Genomic_DNA"/>
</dbReference>
<comment type="caution">
    <text evidence="1">The sequence shown here is derived from an EMBL/GenBank/DDBJ whole genome shotgun (WGS) entry which is preliminary data.</text>
</comment>
<sequence length="84" mass="9307">MVAISGIQTSSFLCKLGSLGTSWKMGNPIALHRLRLTPIWSLTCVELHALRRAQENPMNIGIELEEGETLSPAADIWVTPYKRS</sequence>
<evidence type="ECO:0000313" key="1">
    <source>
        <dbReference type="EMBL" id="KAG0573615.1"/>
    </source>
</evidence>
<dbReference type="EMBL" id="CM026426">
    <property type="protein sequence ID" value="KAG0573615.1"/>
    <property type="molecule type" value="Genomic_DNA"/>
</dbReference>
<gene>
    <name evidence="1" type="ORF">KC19_VG193800</name>
</gene>
<proteinExistence type="predicted"/>
<dbReference type="Proteomes" id="UP000822688">
    <property type="component" value="Chromosome V"/>
</dbReference>
<protein>
    <submittedName>
        <fullName evidence="1">Uncharacterized protein</fullName>
    </submittedName>
</protein>
<accession>A0A8T0HS94</accession>
<name>A0A8T0HS94_CERPU</name>
<dbReference type="AlphaFoldDB" id="A0A8T0HS94"/>
<organism evidence="1 2">
    <name type="scientific">Ceratodon purpureus</name>
    <name type="common">Fire moss</name>
    <name type="synonym">Dicranum purpureum</name>
    <dbReference type="NCBI Taxonomy" id="3225"/>
    <lineage>
        <taxon>Eukaryota</taxon>
        <taxon>Viridiplantae</taxon>
        <taxon>Streptophyta</taxon>
        <taxon>Embryophyta</taxon>
        <taxon>Bryophyta</taxon>
        <taxon>Bryophytina</taxon>
        <taxon>Bryopsida</taxon>
        <taxon>Dicranidae</taxon>
        <taxon>Pseudoditrichales</taxon>
        <taxon>Ditrichaceae</taxon>
        <taxon>Ceratodon</taxon>
    </lineage>
</organism>
<reference evidence="1" key="1">
    <citation type="submission" date="2020-06" db="EMBL/GenBank/DDBJ databases">
        <title>WGS assembly of Ceratodon purpureus strain R40.</title>
        <authorList>
            <person name="Carey S.B."/>
            <person name="Jenkins J."/>
            <person name="Shu S."/>
            <person name="Lovell J.T."/>
            <person name="Sreedasyam A."/>
            <person name="Maumus F."/>
            <person name="Tiley G.P."/>
            <person name="Fernandez-Pozo N."/>
            <person name="Barry K."/>
            <person name="Chen C."/>
            <person name="Wang M."/>
            <person name="Lipzen A."/>
            <person name="Daum C."/>
            <person name="Saski C.A."/>
            <person name="Payton A.C."/>
            <person name="Mcbreen J.C."/>
            <person name="Conrad R.E."/>
            <person name="Kollar L.M."/>
            <person name="Olsson S."/>
            <person name="Huttunen S."/>
            <person name="Landis J.B."/>
            <person name="Wickett N.J."/>
            <person name="Johnson M.G."/>
            <person name="Rensing S.A."/>
            <person name="Grimwood J."/>
            <person name="Schmutz J."/>
            <person name="Mcdaniel S.F."/>
        </authorList>
    </citation>
    <scope>NUCLEOTIDE SEQUENCE</scope>
    <source>
        <strain evidence="1">R40</strain>
    </source>
</reference>
<evidence type="ECO:0000313" key="2">
    <source>
        <dbReference type="Proteomes" id="UP000822688"/>
    </source>
</evidence>